<dbReference type="Proteomes" id="UP000612899">
    <property type="component" value="Unassembled WGS sequence"/>
</dbReference>
<dbReference type="AlphaFoldDB" id="A0A8J3VFG1"/>
<gene>
    <name evidence="1" type="ORF">Rhe02_19200</name>
</gene>
<proteinExistence type="predicted"/>
<evidence type="ECO:0000313" key="1">
    <source>
        <dbReference type="EMBL" id="GIH03853.1"/>
    </source>
</evidence>
<reference evidence="1" key="1">
    <citation type="submission" date="2021-01" db="EMBL/GenBank/DDBJ databases">
        <title>Whole genome shotgun sequence of Rhizocola hellebori NBRC 109834.</title>
        <authorList>
            <person name="Komaki H."/>
            <person name="Tamura T."/>
        </authorList>
    </citation>
    <scope>NUCLEOTIDE SEQUENCE</scope>
    <source>
        <strain evidence="1">NBRC 109834</strain>
    </source>
</reference>
<dbReference type="EMBL" id="BONY01000009">
    <property type="protein sequence ID" value="GIH03853.1"/>
    <property type="molecule type" value="Genomic_DNA"/>
</dbReference>
<comment type="caution">
    <text evidence="1">The sequence shown here is derived from an EMBL/GenBank/DDBJ whole genome shotgun (WGS) entry which is preliminary data.</text>
</comment>
<name>A0A8J3VFG1_9ACTN</name>
<evidence type="ECO:0000313" key="2">
    <source>
        <dbReference type="Proteomes" id="UP000612899"/>
    </source>
</evidence>
<keyword evidence="2" id="KW-1185">Reference proteome</keyword>
<accession>A0A8J3VFG1</accession>
<protein>
    <submittedName>
        <fullName evidence="1">Uncharacterized protein</fullName>
    </submittedName>
</protein>
<sequence>MAGRSVGGLIAKRLIFTAATGGESRDMTHLHTWIKRVAVVAAFSIAALGGTVVVSAPAEAIPPLCETEWWWYVDGGNNIFAHNFKICEVPPYERPQAVNIQVHDNFNNWTTVASGWGDAAFYCVTVSASNQFRVAGPGIPAQGPFWNRCTV</sequence>
<organism evidence="1 2">
    <name type="scientific">Rhizocola hellebori</name>
    <dbReference type="NCBI Taxonomy" id="1392758"/>
    <lineage>
        <taxon>Bacteria</taxon>
        <taxon>Bacillati</taxon>
        <taxon>Actinomycetota</taxon>
        <taxon>Actinomycetes</taxon>
        <taxon>Micromonosporales</taxon>
        <taxon>Micromonosporaceae</taxon>
        <taxon>Rhizocola</taxon>
    </lineage>
</organism>